<evidence type="ECO:0000313" key="2">
    <source>
        <dbReference type="Proteomes" id="UP000002195"/>
    </source>
</evidence>
<dbReference type="InParanoid" id="Q551N1"/>
<sequence>METTESDHKLLLRDRDNNGNNELKNIREELFKIQQLFKQIDYSVFNLENKENIEKADFSEDFTTFSSLSTTSSSFSYSCTSSTSSINSSSSSSSSSSSFCGVKRYRDSREIDISDRVKNPLTFDITNVDYNKNKNKNKNKNNNNNNNNKTGNIFFEGKFSTASSLSSNPKNDFYPQNSLLNNINYDYYYYYDDYYYYYYYYYYNQNY</sequence>
<protein>
    <submittedName>
        <fullName evidence="1">Uncharacterized protein</fullName>
    </submittedName>
</protein>
<dbReference type="EMBL" id="AAFI02000015">
    <property type="protein sequence ID" value="EAL69220.1"/>
    <property type="molecule type" value="Genomic_DNA"/>
</dbReference>
<accession>Q551N1</accession>
<evidence type="ECO:0000313" key="1">
    <source>
        <dbReference type="EMBL" id="EAL69220.1"/>
    </source>
</evidence>
<keyword evidence="2" id="KW-1185">Reference proteome</keyword>
<dbReference type="HOGENOM" id="CLU_1328487_0_0_1"/>
<dbReference type="AlphaFoldDB" id="Q551N1"/>
<dbReference type="VEuPathDB" id="AmoebaDB:DDB_G0276533"/>
<organism evidence="1 2">
    <name type="scientific">Dictyostelium discoideum</name>
    <name type="common">Social amoeba</name>
    <dbReference type="NCBI Taxonomy" id="44689"/>
    <lineage>
        <taxon>Eukaryota</taxon>
        <taxon>Amoebozoa</taxon>
        <taxon>Evosea</taxon>
        <taxon>Eumycetozoa</taxon>
        <taxon>Dictyostelia</taxon>
        <taxon>Dictyosteliales</taxon>
        <taxon>Dictyosteliaceae</taxon>
        <taxon>Dictyostelium</taxon>
    </lineage>
</organism>
<proteinExistence type="predicted"/>
<dbReference type="PaxDb" id="44689-DDB0217798"/>
<dbReference type="GeneID" id="8620492"/>
<comment type="caution">
    <text evidence="1">The sequence shown here is derived from an EMBL/GenBank/DDBJ whole genome shotgun (WGS) entry which is preliminary data.</text>
</comment>
<gene>
    <name evidence="1" type="ORF">DDB_G0276533</name>
</gene>
<dbReference type="KEGG" id="ddi:DDB_G0276533"/>
<name>Q551N1_DICDI</name>
<reference evidence="1 2" key="1">
    <citation type="journal article" date="2005" name="Nature">
        <title>The genome of the social amoeba Dictyostelium discoideum.</title>
        <authorList>
            <consortium name="The Dictyostelium discoideum Sequencing Consortium"/>
            <person name="Eichinger L."/>
            <person name="Pachebat J.A."/>
            <person name="Glockner G."/>
            <person name="Rajandream M.A."/>
            <person name="Sucgang R."/>
            <person name="Berriman M."/>
            <person name="Song J."/>
            <person name="Olsen R."/>
            <person name="Szafranski K."/>
            <person name="Xu Q."/>
            <person name="Tunggal B."/>
            <person name="Kummerfeld S."/>
            <person name="Madera M."/>
            <person name="Konfortov B.A."/>
            <person name="Rivero F."/>
            <person name="Bankier A.T."/>
            <person name="Lehmann R."/>
            <person name="Hamlin N."/>
            <person name="Davies R."/>
            <person name="Gaudet P."/>
            <person name="Fey P."/>
            <person name="Pilcher K."/>
            <person name="Chen G."/>
            <person name="Saunders D."/>
            <person name="Sodergren E."/>
            <person name="Davis P."/>
            <person name="Kerhornou A."/>
            <person name="Nie X."/>
            <person name="Hall N."/>
            <person name="Anjard C."/>
            <person name="Hemphill L."/>
            <person name="Bason N."/>
            <person name="Farbrother P."/>
            <person name="Desany B."/>
            <person name="Just E."/>
            <person name="Morio T."/>
            <person name="Rost R."/>
            <person name="Churcher C."/>
            <person name="Cooper J."/>
            <person name="Haydock S."/>
            <person name="van Driessche N."/>
            <person name="Cronin A."/>
            <person name="Goodhead I."/>
            <person name="Muzny D."/>
            <person name="Mourier T."/>
            <person name="Pain A."/>
            <person name="Lu M."/>
            <person name="Harper D."/>
            <person name="Lindsay R."/>
            <person name="Hauser H."/>
            <person name="James K."/>
            <person name="Quiles M."/>
            <person name="Madan Babu M."/>
            <person name="Saito T."/>
            <person name="Buchrieser C."/>
            <person name="Wardroper A."/>
            <person name="Felder M."/>
            <person name="Thangavelu M."/>
            <person name="Johnson D."/>
            <person name="Knights A."/>
            <person name="Loulseged H."/>
            <person name="Mungall K."/>
            <person name="Oliver K."/>
            <person name="Price C."/>
            <person name="Quail M.A."/>
            <person name="Urushihara H."/>
            <person name="Hernandez J."/>
            <person name="Rabbinowitsch E."/>
            <person name="Steffen D."/>
            <person name="Sanders M."/>
            <person name="Ma J."/>
            <person name="Kohara Y."/>
            <person name="Sharp S."/>
            <person name="Simmonds M."/>
            <person name="Spiegler S."/>
            <person name="Tivey A."/>
            <person name="Sugano S."/>
            <person name="White B."/>
            <person name="Walker D."/>
            <person name="Woodward J."/>
            <person name="Winckler T."/>
            <person name="Tanaka Y."/>
            <person name="Shaulsky G."/>
            <person name="Schleicher M."/>
            <person name="Weinstock G."/>
            <person name="Rosenthal A."/>
            <person name="Cox E.C."/>
            <person name="Chisholm R.L."/>
            <person name="Gibbs R."/>
            <person name="Loomis W.F."/>
            <person name="Platzer M."/>
            <person name="Kay R.R."/>
            <person name="Williams J."/>
            <person name="Dear P.H."/>
            <person name="Noegel A.A."/>
            <person name="Barrell B."/>
            <person name="Kuspa A."/>
        </authorList>
    </citation>
    <scope>NUCLEOTIDE SEQUENCE [LARGE SCALE GENOMIC DNA]</scope>
    <source>
        <strain evidence="1 2">AX4</strain>
    </source>
</reference>
<dbReference type="Proteomes" id="UP000002195">
    <property type="component" value="Unassembled WGS sequence"/>
</dbReference>
<dbReference type="dictyBase" id="DDB_G0276533"/>
<dbReference type="RefSeq" id="XP_643088.1">
    <property type="nucleotide sequence ID" value="XM_637996.1"/>
</dbReference>